<accession>A0A212L318</accession>
<dbReference type="EMBL" id="FMJC01000002">
    <property type="protein sequence ID" value="SCM71749.1"/>
    <property type="molecule type" value="Genomic_DNA"/>
</dbReference>
<gene>
    <name evidence="1" type="ORF">KL86DES1_20175</name>
</gene>
<sequence length="288" mass="30170">MTTPTPCVRLPFLRGPLSVSGPEDADAAAVPAAQPGAAAALLLWPGLPQAPQEGAYCPADYPFSQRQAAACLEDLRLMGDAALSGLPVGATATANPRAARRASEMALLRGLDGADTEAALKAEAARKLRIELEQAQKALLWAWLQEERMGELADMARVLAQKSGMFTRSLGVEDEDADALATSGGYAGTGILGAPVSLDLGLMPPWRLVVANAMYFLPPDMPVLAEGPMAEDLQETLDFAPASPAHAPLAQAGLLCARAPAWRAMGRSRPTGAQPLDAERQWLVRAAS</sequence>
<reference evidence="1" key="1">
    <citation type="submission" date="2016-08" db="EMBL/GenBank/DDBJ databases">
        <authorList>
            <person name="Seilhamer J.J."/>
        </authorList>
    </citation>
    <scope>NUCLEOTIDE SEQUENCE</scope>
    <source>
        <strain evidence="1">86-1</strain>
    </source>
</reference>
<dbReference type="AlphaFoldDB" id="A0A212L318"/>
<evidence type="ECO:0000313" key="1">
    <source>
        <dbReference type="EMBL" id="SCM71749.1"/>
    </source>
</evidence>
<proteinExistence type="predicted"/>
<organism evidence="1">
    <name type="scientific">uncultured Desulfovibrio sp</name>
    <dbReference type="NCBI Taxonomy" id="167968"/>
    <lineage>
        <taxon>Bacteria</taxon>
        <taxon>Pseudomonadati</taxon>
        <taxon>Thermodesulfobacteriota</taxon>
        <taxon>Desulfovibrionia</taxon>
        <taxon>Desulfovibrionales</taxon>
        <taxon>Desulfovibrionaceae</taxon>
        <taxon>Desulfovibrio</taxon>
        <taxon>environmental samples</taxon>
    </lineage>
</organism>
<protein>
    <submittedName>
        <fullName evidence="1">Uncharacterized protein</fullName>
    </submittedName>
</protein>
<name>A0A212L318_9BACT</name>
<dbReference type="RefSeq" id="WP_179979895.1">
    <property type="nucleotide sequence ID" value="NZ_LT608333.1"/>
</dbReference>